<sequence length="195" mass="22726">MPSNFFSFENDIFTLSLSSSSSNYKIVIVINTLTTMNNQFETLNAPKIDLPFFFFHSYELNTTYLSLSLHIQLKKPKILILHFLWFIVIEANDSGYEIDFFPDLFVQTISLGSRLAVDDLPGSRLVNAEVSFAIDFEICFLRRLKVKSSLTFLDDLHFSRLNKKLPNEEKLDIKTYQNAQIYYERETSSEDFQEV</sequence>
<organism evidence="1 2">
    <name type="scientific">Brassica rapa subsp. trilocularis</name>
    <dbReference type="NCBI Taxonomy" id="1813537"/>
    <lineage>
        <taxon>Eukaryota</taxon>
        <taxon>Viridiplantae</taxon>
        <taxon>Streptophyta</taxon>
        <taxon>Embryophyta</taxon>
        <taxon>Tracheophyta</taxon>
        <taxon>Spermatophyta</taxon>
        <taxon>Magnoliopsida</taxon>
        <taxon>eudicotyledons</taxon>
        <taxon>Gunneridae</taxon>
        <taxon>Pentapetalae</taxon>
        <taxon>rosids</taxon>
        <taxon>malvids</taxon>
        <taxon>Brassicales</taxon>
        <taxon>Brassicaceae</taxon>
        <taxon>Brassiceae</taxon>
        <taxon>Brassica</taxon>
    </lineage>
</organism>
<evidence type="ECO:0000313" key="2">
    <source>
        <dbReference type="Proteomes" id="UP000823674"/>
    </source>
</evidence>
<protein>
    <submittedName>
        <fullName evidence="1">Uncharacterized protein</fullName>
    </submittedName>
</protein>
<gene>
    <name evidence="1" type="primary">A09p019430.1_BraROA</name>
    <name evidence="1" type="ORF">IGI04_034461</name>
</gene>
<keyword evidence="2" id="KW-1185">Reference proteome</keyword>
<reference evidence="1 2" key="1">
    <citation type="submission" date="2021-03" db="EMBL/GenBank/DDBJ databases">
        <authorList>
            <person name="King G.J."/>
            <person name="Bancroft I."/>
            <person name="Baten A."/>
            <person name="Bloomfield J."/>
            <person name="Borpatragohain P."/>
            <person name="He Z."/>
            <person name="Irish N."/>
            <person name="Irwin J."/>
            <person name="Liu K."/>
            <person name="Mauleon R.P."/>
            <person name="Moore J."/>
            <person name="Morris R."/>
            <person name="Ostergaard L."/>
            <person name="Wang B."/>
            <person name="Wells R."/>
        </authorList>
    </citation>
    <scope>NUCLEOTIDE SEQUENCE [LARGE SCALE GENOMIC DNA]</scope>
    <source>
        <strain evidence="1">R-o-18</strain>
        <tissue evidence="1">Leaf</tissue>
    </source>
</reference>
<proteinExistence type="predicted"/>
<accession>A0ABQ7LB22</accession>
<evidence type="ECO:0000313" key="1">
    <source>
        <dbReference type="EMBL" id="KAG5382991.1"/>
    </source>
</evidence>
<dbReference type="Proteomes" id="UP000823674">
    <property type="component" value="Chromosome A09"/>
</dbReference>
<name>A0ABQ7LB22_BRACM</name>
<dbReference type="EMBL" id="JADBGQ010000008">
    <property type="protein sequence ID" value="KAG5382991.1"/>
    <property type="molecule type" value="Genomic_DNA"/>
</dbReference>
<comment type="caution">
    <text evidence="1">The sequence shown here is derived from an EMBL/GenBank/DDBJ whole genome shotgun (WGS) entry which is preliminary data.</text>
</comment>